<evidence type="ECO:0000313" key="4">
    <source>
        <dbReference type="Proteomes" id="UP000178606"/>
    </source>
</evidence>
<organism evidence="3 4">
    <name type="scientific">Handelsmanbacteria sp. (strain RIFCSPLOWO2_12_FULL_64_10)</name>
    <dbReference type="NCBI Taxonomy" id="1817868"/>
    <lineage>
        <taxon>Bacteria</taxon>
        <taxon>Candidatus Handelsmaniibacteriota</taxon>
    </lineage>
</organism>
<comment type="caution">
    <text evidence="3">The sequence shown here is derived from an EMBL/GenBank/DDBJ whole genome shotgun (WGS) entry which is preliminary data.</text>
</comment>
<reference evidence="3 4" key="1">
    <citation type="journal article" date="2016" name="Nat. Commun.">
        <title>Thousands of microbial genomes shed light on interconnected biogeochemical processes in an aquifer system.</title>
        <authorList>
            <person name="Anantharaman K."/>
            <person name="Brown C.T."/>
            <person name="Hug L.A."/>
            <person name="Sharon I."/>
            <person name="Castelle C.J."/>
            <person name="Probst A.J."/>
            <person name="Thomas B.C."/>
            <person name="Singh A."/>
            <person name="Wilkins M.J."/>
            <person name="Karaoz U."/>
            <person name="Brodie E.L."/>
            <person name="Williams K.H."/>
            <person name="Hubbard S.S."/>
            <person name="Banfield J.F."/>
        </authorList>
    </citation>
    <scope>NUCLEOTIDE SEQUENCE [LARGE SCALE GENOMIC DNA]</scope>
    <source>
        <strain evidence="4">RIFCSPLOWO2_12_FULL_64_10</strain>
    </source>
</reference>
<feature type="non-terminal residue" evidence="3">
    <location>
        <position position="512"/>
    </location>
</feature>
<accession>A0A1F6D0R9</accession>
<protein>
    <recommendedName>
        <fullName evidence="2">Alpha-galactosidase NEW3 domain-containing protein</fullName>
    </recommendedName>
</protein>
<feature type="domain" description="Alpha-galactosidase NEW3" evidence="2">
    <location>
        <begin position="412"/>
        <end position="484"/>
    </location>
</feature>
<proteinExistence type="predicted"/>
<name>A0A1F6D0R9_HANXR</name>
<evidence type="ECO:0000259" key="2">
    <source>
        <dbReference type="Pfam" id="PF10633"/>
    </source>
</evidence>
<dbReference type="PANTHER" id="PTHR39198">
    <property type="entry name" value="HYPOTHETICAL MEMBRANE PROTEIN, CONSERVED"/>
    <property type="match status" value="1"/>
</dbReference>
<dbReference type="InterPro" id="IPR018905">
    <property type="entry name" value="A-galactase_NEW3"/>
</dbReference>
<dbReference type="AlphaFoldDB" id="A0A1F6D0R9"/>
<feature type="coiled-coil region" evidence="1">
    <location>
        <begin position="83"/>
        <end position="113"/>
    </location>
</feature>
<dbReference type="EMBL" id="MFKF01000090">
    <property type="protein sequence ID" value="OGG54965.1"/>
    <property type="molecule type" value="Genomic_DNA"/>
</dbReference>
<dbReference type="Pfam" id="PF10633">
    <property type="entry name" value="NPCBM_assoc"/>
    <property type="match status" value="1"/>
</dbReference>
<gene>
    <name evidence="3" type="ORF">A3F84_27470</name>
</gene>
<evidence type="ECO:0000256" key="1">
    <source>
        <dbReference type="SAM" id="Coils"/>
    </source>
</evidence>
<dbReference type="Proteomes" id="UP000178606">
    <property type="component" value="Unassembled WGS sequence"/>
</dbReference>
<dbReference type="PANTHER" id="PTHR39198:SF1">
    <property type="entry name" value="ALPHA-GALACTOSIDASE NEW3 DOMAIN-CONTAINING PROTEIN"/>
    <property type="match status" value="1"/>
</dbReference>
<evidence type="ECO:0000313" key="3">
    <source>
        <dbReference type="EMBL" id="OGG54965.1"/>
    </source>
</evidence>
<sequence length="512" mass="56828">MKRRKGLWIGVICLVLSFAKGDAQPEGRASAPADTGKTRQQLLNELRLNKARVELEARKNDLISKGREREIARELFNEKIYTLKELNETQNAYQEAEMKYKQALLTLRETRLNFLKDATHISVMEAKKYVLSDGRRMVDVTLSNNSNVSEAQTYLSESLAPASEDSLKVAGPEEADAPMSQERLASLLDIPNIIVSISQAKGGAIIGKPYDQIVPSLRLGEKKTLTFQLLQEEADQIAIQMAYLDVAEAVPVVLEAESSQSIPVVEATQFSQEADLGQSATYALKVERFSSGRAAFQLTVVNLPQQITYSFTDAGSNARLSQINFRQNETSHNVSLMVYLPERADEKVVMDRPIAFYALALPLSEAGRLEGGRVLSDSEVEAFKAGKARLELVPRGVGKIEVRAVNLYHEIKTGEDVSMEITVHNEGTRRLDNIRIRTNMPPSWQSSIQPDVIPALLAAKEEVVKLRFVPPSGVDVGDYEVQIQTQALADNRPVQTQDKTVRIHVSARTNLI</sequence>
<keyword evidence="1" id="KW-0175">Coiled coil</keyword>